<name>A0ABX8Z9U7_9NEIS</name>
<dbReference type="EMBL" id="CP081150">
    <property type="protein sequence ID" value="QZA79195.1"/>
    <property type="molecule type" value="Genomic_DNA"/>
</dbReference>
<comment type="similarity">
    <text evidence="1">Belongs to the type III secretion exporter family.</text>
</comment>
<sequence>MKIRNTMPRAVALAYREGSAAPRVVAKGKGMLAERIIEKAKEAGVFVHDSPEMVALLMQVDLDSHIPPQLYRAVAELLAFIYMLERGEDVFAPDFSHLPPADEQIAPHSSDQSPDQSTDSK</sequence>
<dbReference type="Gene3D" id="3.40.1690.10">
    <property type="entry name" value="secretion proteins EscU"/>
    <property type="match status" value="1"/>
</dbReference>
<dbReference type="Pfam" id="PF01312">
    <property type="entry name" value="Bac_export_2"/>
    <property type="match status" value="1"/>
</dbReference>
<evidence type="ECO:0000313" key="4">
    <source>
        <dbReference type="Proteomes" id="UP000825679"/>
    </source>
</evidence>
<evidence type="ECO:0000256" key="2">
    <source>
        <dbReference type="SAM" id="MobiDB-lite"/>
    </source>
</evidence>
<feature type="compositionally biased region" description="Low complexity" evidence="2">
    <location>
        <begin position="109"/>
        <end position="121"/>
    </location>
</feature>
<proteinExistence type="inferred from homology"/>
<dbReference type="SUPFAM" id="SSF160544">
    <property type="entry name" value="EscU C-terminal domain-like"/>
    <property type="match status" value="1"/>
</dbReference>
<dbReference type="PANTHER" id="PTHR30531">
    <property type="entry name" value="FLAGELLAR BIOSYNTHETIC PROTEIN FLHB"/>
    <property type="match status" value="1"/>
</dbReference>
<dbReference type="Proteomes" id="UP000825679">
    <property type="component" value="Chromosome"/>
</dbReference>
<dbReference type="InterPro" id="IPR006135">
    <property type="entry name" value="T3SS_substrate_exporter"/>
</dbReference>
<protein>
    <submittedName>
        <fullName evidence="3">EscU/YscU/HrcU family type III secretion system export apparatus switch protein</fullName>
    </submittedName>
</protein>
<evidence type="ECO:0000313" key="3">
    <source>
        <dbReference type="EMBL" id="QZA79195.1"/>
    </source>
</evidence>
<feature type="region of interest" description="Disordered" evidence="2">
    <location>
        <begin position="93"/>
        <end position="121"/>
    </location>
</feature>
<dbReference type="InterPro" id="IPR029025">
    <property type="entry name" value="T3SS_substrate_exporter_C"/>
</dbReference>
<organism evidence="3 4">
    <name type="scientific">Deefgea tanakiae</name>
    <dbReference type="NCBI Taxonomy" id="2865840"/>
    <lineage>
        <taxon>Bacteria</taxon>
        <taxon>Pseudomonadati</taxon>
        <taxon>Pseudomonadota</taxon>
        <taxon>Betaproteobacteria</taxon>
        <taxon>Neisseriales</taxon>
        <taxon>Chitinibacteraceae</taxon>
        <taxon>Deefgea</taxon>
    </lineage>
</organism>
<gene>
    <name evidence="3" type="ORF">K4H28_07315</name>
</gene>
<keyword evidence="4" id="KW-1185">Reference proteome</keyword>
<dbReference type="RefSeq" id="WP_221007714.1">
    <property type="nucleotide sequence ID" value="NZ_CP081150.1"/>
</dbReference>
<accession>A0ABX8Z9U7</accession>
<dbReference type="PANTHER" id="PTHR30531:SF12">
    <property type="entry name" value="FLAGELLAR BIOSYNTHETIC PROTEIN FLHB"/>
    <property type="match status" value="1"/>
</dbReference>
<evidence type="ECO:0000256" key="1">
    <source>
        <dbReference type="ARBA" id="ARBA00010690"/>
    </source>
</evidence>
<reference evidence="3 4" key="1">
    <citation type="submission" date="2021-08" db="EMBL/GenBank/DDBJ databases">
        <title>complete genome sequencing of Deefgea sp. D25.</title>
        <authorList>
            <person name="Bae J.-W."/>
            <person name="Gim D.-H."/>
        </authorList>
    </citation>
    <scope>NUCLEOTIDE SEQUENCE [LARGE SCALE GENOMIC DNA]</scope>
    <source>
        <strain evidence="3 4">D25</strain>
    </source>
</reference>